<dbReference type="RefSeq" id="WP_344336430.1">
    <property type="nucleotide sequence ID" value="NZ_BAAAPZ010000004.1"/>
</dbReference>
<proteinExistence type="predicted"/>
<feature type="region of interest" description="Disordered" evidence="7">
    <location>
        <begin position="218"/>
        <end position="253"/>
    </location>
</feature>
<dbReference type="PROSITE" id="PS00198">
    <property type="entry name" value="4FE4S_FER_1"/>
    <property type="match status" value="1"/>
</dbReference>
<dbReference type="PROSITE" id="PS51379">
    <property type="entry name" value="4FE4S_FER_2"/>
    <property type="match status" value="3"/>
</dbReference>
<evidence type="ECO:0000256" key="2">
    <source>
        <dbReference type="ARBA" id="ARBA00022485"/>
    </source>
</evidence>
<evidence type="ECO:0000313" key="10">
    <source>
        <dbReference type="EMBL" id="GAA2094273.1"/>
    </source>
</evidence>
<keyword evidence="6" id="KW-0411">Iron-sulfur</keyword>
<feature type="compositionally biased region" description="Low complexity" evidence="7">
    <location>
        <begin position="218"/>
        <end position="235"/>
    </location>
</feature>
<dbReference type="InterPro" id="IPR017900">
    <property type="entry name" value="4Fe4S_Fe_S_CS"/>
</dbReference>
<evidence type="ECO:0000313" key="11">
    <source>
        <dbReference type="Proteomes" id="UP001500984"/>
    </source>
</evidence>
<dbReference type="PANTHER" id="PTHR43545:SF6">
    <property type="entry name" value="FORMATE DEHYDROGENASE, NITRATE-INDUCIBLE, IRON-SULFUR SUBUNIT"/>
    <property type="match status" value="1"/>
</dbReference>
<feature type="domain" description="4Fe-4S ferredoxin-type" evidence="9">
    <location>
        <begin position="39"/>
        <end position="68"/>
    </location>
</feature>
<gene>
    <name evidence="10" type="ORF">GCM10009823_13180</name>
</gene>
<evidence type="ECO:0000259" key="9">
    <source>
        <dbReference type="PROSITE" id="PS51379"/>
    </source>
</evidence>
<reference evidence="10 11" key="1">
    <citation type="journal article" date="2019" name="Int. J. Syst. Evol. Microbiol.">
        <title>The Global Catalogue of Microorganisms (GCM) 10K type strain sequencing project: providing services to taxonomists for standard genome sequencing and annotation.</title>
        <authorList>
            <consortium name="The Broad Institute Genomics Platform"/>
            <consortium name="The Broad Institute Genome Sequencing Center for Infectious Disease"/>
            <person name="Wu L."/>
            <person name="Ma J."/>
        </authorList>
    </citation>
    <scope>NUCLEOTIDE SEQUENCE [LARGE SCALE GENOMIC DNA]</scope>
    <source>
        <strain evidence="10 11">JCM 15900</strain>
    </source>
</reference>
<dbReference type="InterPro" id="IPR051555">
    <property type="entry name" value="FDH_Electron_Transfer_Unit"/>
</dbReference>
<evidence type="ECO:0000256" key="7">
    <source>
        <dbReference type="SAM" id="MobiDB-lite"/>
    </source>
</evidence>
<feature type="domain" description="4Fe-4S ferredoxin-type" evidence="9">
    <location>
        <begin position="260"/>
        <end position="291"/>
    </location>
</feature>
<name>A0ABN2WK64_9MICO</name>
<feature type="region of interest" description="Disordered" evidence="7">
    <location>
        <begin position="1"/>
        <end position="21"/>
    </location>
</feature>
<keyword evidence="3" id="KW-0479">Metal-binding</keyword>
<comment type="subcellular location">
    <subcellularLocation>
        <location evidence="1">Cell envelope</location>
    </subcellularLocation>
</comment>
<organism evidence="10 11">
    <name type="scientific">Brevibacterium salitolerans</name>
    <dbReference type="NCBI Taxonomy" id="1403566"/>
    <lineage>
        <taxon>Bacteria</taxon>
        <taxon>Bacillati</taxon>
        <taxon>Actinomycetota</taxon>
        <taxon>Actinomycetes</taxon>
        <taxon>Micrococcales</taxon>
        <taxon>Brevibacteriaceae</taxon>
        <taxon>Brevibacterium</taxon>
    </lineage>
</organism>
<keyword evidence="11" id="KW-1185">Reference proteome</keyword>
<evidence type="ECO:0000256" key="5">
    <source>
        <dbReference type="ARBA" id="ARBA00023004"/>
    </source>
</evidence>
<dbReference type="Proteomes" id="UP001500984">
    <property type="component" value="Unassembled WGS sequence"/>
</dbReference>
<feature type="compositionally biased region" description="Low complexity" evidence="7">
    <location>
        <begin position="121"/>
        <end position="137"/>
    </location>
</feature>
<feature type="region of interest" description="Disordered" evidence="7">
    <location>
        <begin position="113"/>
        <end position="137"/>
    </location>
</feature>
<accession>A0ABN2WK64</accession>
<dbReference type="Pfam" id="PF13247">
    <property type="entry name" value="Fer4_11"/>
    <property type="match status" value="1"/>
</dbReference>
<evidence type="ECO:0000256" key="6">
    <source>
        <dbReference type="ARBA" id="ARBA00023014"/>
    </source>
</evidence>
<dbReference type="SUPFAM" id="SSF54862">
    <property type="entry name" value="4Fe-4S ferredoxins"/>
    <property type="match status" value="1"/>
</dbReference>
<evidence type="ECO:0000256" key="8">
    <source>
        <dbReference type="SAM" id="Phobius"/>
    </source>
</evidence>
<sequence length="466" mass="46482">MTEQLTAAPAGATARGGAVNGGDDPIAAVHWGAQAQERKGFFTDTSICIGCKACEVACKEWNRNPQDGTFELLGSSYDNTGGLGANTWRHVAFIEQDGERIAQARESGRRLVGLGMPTVRPPDGAAPDGTAVGGTPAAAARAGGCGSHSAQAAGGCGSGTGGCACGGPAGAASAAGPAASPGVSGGADQNLGGPLGELLDDSGAGPVGLAGSLASNGLAAHSPASDGSPAPASGGVDVLDPGGEGSLAGVDTTPPDTADFRWLMSSDVCKHCTHAGCLDVCPTGALFRTEFGTVVVQNDVCNGCGTCVAGCPFGVIERRDDGTINTPTQRDRKAAEMDVPDAGTANKCTLCYDRLVDGQTPACAQTCPTTSIKFGDRDDMVDKARTRVKQLHAQGLTEARLYGANPHDGVGGTGSVFLLLDEPEVYGLPPDPRVATKDLPGMFATAGIAALGMVAAAGLAFLGGRR</sequence>
<dbReference type="InterPro" id="IPR017896">
    <property type="entry name" value="4Fe4S_Fe-S-bd"/>
</dbReference>
<dbReference type="PANTHER" id="PTHR43545">
    <property type="entry name" value="FORMATE DEHYDROGENASE, NITRATE-INDUCIBLE, IRON-SULFUR SUBUNIT"/>
    <property type="match status" value="1"/>
</dbReference>
<evidence type="ECO:0000256" key="3">
    <source>
        <dbReference type="ARBA" id="ARBA00022723"/>
    </source>
</evidence>
<feature type="region of interest" description="Disordered" evidence="7">
    <location>
        <begin position="169"/>
        <end position="203"/>
    </location>
</feature>
<keyword evidence="2" id="KW-0004">4Fe-4S</keyword>
<keyword evidence="8" id="KW-1133">Transmembrane helix</keyword>
<feature type="transmembrane region" description="Helical" evidence="8">
    <location>
        <begin position="442"/>
        <end position="462"/>
    </location>
</feature>
<dbReference type="EMBL" id="BAAAPZ010000004">
    <property type="protein sequence ID" value="GAA2094273.1"/>
    <property type="molecule type" value="Genomic_DNA"/>
</dbReference>
<keyword evidence="8" id="KW-0472">Membrane</keyword>
<evidence type="ECO:0000256" key="1">
    <source>
        <dbReference type="ARBA" id="ARBA00004196"/>
    </source>
</evidence>
<feature type="domain" description="4Fe-4S ferredoxin-type" evidence="9">
    <location>
        <begin position="292"/>
        <end position="321"/>
    </location>
</feature>
<protein>
    <recommendedName>
        <fullName evidence="9">4Fe-4S ferredoxin-type domain-containing protein</fullName>
    </recommendedName>
</protein>
<keyword evidence="5" id="KW-0408">Iron</keyword>
<feature type="compositionally biased region" description="Low complexity" evidence="7">
    <location>
        <begin position="170"/>
        <end position="182"/>
    </location>
</feature>
<evidence type="ECO:0000256" key="4">
    <source>
        <dbReference type="ARBA" id="ARBA00022737"/>
    </source>
</evidence>
<feature type="compositionally biased region" description="Low complexity" evidence="7">
    <location>
        <begin position="1"/>
        <end position="17"/>
    </location>
</feature>
<comment type="caution">
    <text evidence="10">The sequence shown here is derived from an EMBL/GenBank/DDBJ whole genome shotgun (WGS) entry which is preliminary data.</text>
</comment>
<dbReference type="Gene3D" id="3.30.70.20">
    <property type="match status" value="3"/>
</dbReference>
<keyword evidence="4" id="KW-0677">Repeat</keyword>
<keyword evidence="8" id="KW-0812">Transmembrane</keyword>